<dbReference type="PROSITE" id="PS50261">
    <property type="entry name" value="G_PROTEIN_RECEP_F2_4"/>
    <property type="match status" value="1"/>
</dbReference>
<feature type="transmembrane region" description="Helical" evidence="8">
    <location>
        <begin position="493"/>
        <end position="511"/>
    </location>
</feature>
<dbReference type="InterPro" id="IPR046338">
    <property type="entry name" value="GAIN_dom_sf"/>
</dbReference>
<feature type="domain" description="GAIN-B" evidence="9">
    <location>
        <begin position="266"/>
        <end position="423"/>
    </location>
</feature>
<accession>C3XRG7</accession>
<protein>
    <recommendedName>
        <fullName evidence="12">GPS domain-containing protein</fullName>
    </recommendedName>
</protein>
<dbReference type="Pfam" id="PF23328">
    <property type="entry name" value="Sha_B_N"/>
    <property type="match status" value="1"/>
</dbReference>
<keyword evidence="6" id="KW-1015">Disulfide bond</keyword>
<dbReference type="GO" id="GO:0007166">
    <property type="term" value="P:cell surface receptor signaling pathway"/>
    <property type="evidence" value="ECO:0007669"/>
    <property type="project" value="InterPro"/>
</dbReference>
<dbReference type="PANTHER" id="PTHR12011:SF471">
    <property type="entry name" value="G-PROTEIN COUPLED RECEPTORS FAMILY 2 PROFILE 2 DOMAIN-CONTAINING PROTEIN"/>
    <property type="match status" value="1"/>
</dbReference>
<evidence type="ECO:0000256" key="5">
    <source>
        <dbReference type="ARBA" id="ARBA00023136"/>
    </source>
</evidence>
<dbReference type="PROSITE" id="PS50221">
    <property type="entry name" value="GAIN_B"/>
    <property type="match status" value="2"/>
</dbReference>
<feature type="transmembrane region" description="Helical" evidence="8">
    <location>
        <begin position="176"/>
        <end position="201"/>
    </location>
</feature>
<dbReference type="InterPro" id="IPR057244">
    <property type="entry name" value="GAIN_B"/>
</dbReference>
<evidence type="ECO:0000256" key="1">
    <source>
        <dbReference type="ARBA" id="ARBA00004141"/>
    </source>
</evidence>
<feature type="transmembrane region" description="Helical" evidence="8">
    <location>
        <begin position="1163"/>
        <end position="1187"/>
    </location>
</feature>
<feature type="domain" description="G-protein coupled receptors family 2 profile 2" evidence="10">
    <location>
        <begin position="428"/>
        <end position="516"/>
    </location>
</feature>
<feature type="region of interest" description="Disordered" evidence="7">
    <location>
        <begin position="591"/>
        <end position="612"/>
    </location>
</feature>
<dbReference type="Gene3D" id="2.60.220.50">
    <property type="match status" value="2"/>
</dbReference>
<dbReference type="FunFam" id="1.20.1070.10:FF:001252">
    <property type="entry name" value="Uncharacterized protein"/>
    <property type="match status" value="1"/>
</dbReference>
<dbReference type="EMBL" id="GG666456">
    <property type="protein sequence ID" value="EEN69285.1"/>
    <property type="molecule type" value="Genomic_DNA"/>
</dbReference>
<evidence type="ECO:0000256" key="3">
    <source>
        <dbReference type="ARBA" id="ARBA00022729"/>
    </source>
</evidence>
<dbReference type="InterPro" id="IPR057507">
    <property type="entry name" value="Sha_B-like_N"/>
</dbReference>
<feature type="compositionally biased region" description="Polar residues" evidence="7">
    <location>
        <begin position="823"/>
        <end position="839"/>
    </location>
</feature>
<feature type="domain" description="GAIN-B" evidence="9">
    <location>
        <begin position="11"/>
        <end position="173"/>
    </location>
</feature>
<dbReference type="eggNOG" id="KOG4193">
    <property type="taxonomic scope" value="Eukaryota"/>
</dbReference>
<dbReference type="PRINTS" id="PR00249">
    <property type="entry name" value="GPCRSECRETIN"/>
</dbReference>
<name>C3XRG7_BRAFL</name>
<dbReference type="Gene3D" id="1.20.1070.10">
    <property type="entry name" value="Rhodopsin 7-helix transmembrane proteins"/>
    <property type="match status" value="3"/>
</dbReference>
<reference evidence="11" key="1">
    <citation type="journal article" date="2008" name="Nature">
        <title>The amphioxus genome and the evolution of the chordate karyotype.</title>
        <authorList>
            <consortium name="US DOE Joint Genome Institute (JGI-PGF)"/>
            <person name="Putnam N.H."/>
            <person name="Butts T."/>
            <person name="Ferrier D.E.K."/>
            <person name="Furlong R.F."/>
            <person name="Hellsten U."/>
            <person name="Kawashima T."/>
            <person name="Robinson-Rechavi M."/>
            <person name="Shoguchi E."/>
            <person name="Terry A."/>
            <person name="Yu J.-K."/>
            <person name="Benito-Gutierrez E.L."/>
            <person name="Dubchak I."/>
            <person name="Garcia-Fernandez J."/>
            <person name="Gibson-Brown J.J."/>
            <person name="Grigoriev I.V."/>
            <person name="Horton A.C."/>
            <person name="de Jong P.J."/>
            <person name="Jurka J."/>
            <person name="Kapitonov V.V."/>
            <person name="Kohara Y."/>
            <person name="Kuroki Y."/>
            <person name="Lindquist E."/>
            <person name="Lucas S."/>
            <person name="Osoegawa K."/>
            <person name="Pennacchio L.A."/>
            <person name="Salamov A.A."/>
            <person name="Satou Y."/>
            <person name="Sauka-Spengler T."/>
            <person name="Schmutz J."/>
            <person name="Shin-I T."/>
            <person name="Toyoda A."/>
            <person name="Bronner-Fraser M."/>
            <person name="Fujiyama A."/>
            <person name="Holland L.Z."/>
            <person name="Holland P.W.H."/>
            <person name="Satoh N."/>
            <person name="Rokhsar D.S."/>
        </authorList>
    </citation>
    <scope>NUCLEOTIDE SEQUENCE [LARGE SCALE GENOMIC DNA]</scope>
    <source>
        <strain evidence="11">S238N-H82</strain>
        <tissue evidence="11">Testes</tissue>
    </source>
</reference>
<evidence type="ECO:0000259" key="9">
    <source>
        <dbReference type="PROSITE" id="PS50221"/>
    </source>
</evidence>
<keyword evidence="4 8" id="KW-1133">Transmembrane helix</keyword>
<evidence type="ECO:0000256" key="7">
    <source>
        <dbReference type="SAM" id="MobiDB-lite"/>
    </source>
</evidence>
<feature type="transmembrane region" description="Helical" evidence="8">
    <location>
        <begin position="426"/>
        <end position="451"/>
    </location>
</feature>
<feature type="region of interest" description="Disordered" evidence="7">
    <location>
        <begin position="777"/>
        <end position="870"/>
    </location>
</feature>
<organism>
    <name type="scientific">Branchiostoma floridae</name>
    <name type="common">Florida lancelet</name>
    <name type="synonym">Amphioxus</name>
    <dbReference type="NCBI Taxonomy" id="7739"/>
    <lineage>
        <taxon>Eukaryota</taxon>
        <taxon>Metazoa</taxon>
        <taxon>Chordata</taxon>
        <taxon>Cephalochordata</taxon>
        <taxon>Leptocardii</taxon>
        <taxon>Amphioxiformes</taxon>
        <taxon>Branchiostomatidae</taxon>
        <taxon>Branchiostoma</taxon>
    </lineage>
</organism>
<evidence type="ECO:0000256" key="2">
    <source>
        <dbReference type="ARBA" id="ARBA00022692"/>
    </source>
</evidence>
<evidence type="ECO:0000313" key="11">
    <source>
        <dbReference type="EMBL" id="EEN69285.1"/>
    </source>
</evidence>
<dbReference type="InterPro" id="IPR017981">
    <property type="entry name" value="GPCR_2-like_7TM"/>
</dbReference>
<feature type="compositionally biased region" description="Basic residues" evidence="7">
    <location>
        <begin position="591"/>
        <end position="601"/>
    </location>
</feature>
<evidence type="ECO:0000256" key="8">
    <source>
        <dbReference type="SAM" id="Phobius"/>
    </source>
</evidence>
<dbReference type="SMART" id="SM00303">
    <property type="entry name" value="GPS"/>
    <property type="match status" value="2"/>
</dbReference>
<keyword evidence="5 8" id="KW-0472">Membrane</keyword>
<gene>
    <name evidence="11" type="ORF">BRAFLDRAFT_68241</name>
</gene>
<dbReference type="Pfam" id="PF01825">
    <property type="entry name" value="GPS"/>
    <property type="match status" value="2"/>
</dbReference>
<dbReference type="InterPro" id="IPR000203">
    <property type="entry name" value="GPS"/>
</dbReference>
<feature type="transmembrane region" description="Helical" evidence="8">
    <location>
        <begin position="463"/>
        <end position="481"/>
    </location>
</feature>
<feature type="compositionally biased region" description="Acidic residues" evidence="7">
    <location>
        <begin position="643"/>
        <end position="657"/>
    </location>
</feature>
<dbReference type="PROSITE" id="PS00650">
    <property type="entry name" value="G_PROTEIN_RECEP_F2_2"/>
    <property type="match status" value="1"/>
</dbReference>
<feature type="compositionally biased region" description="Polar residues" evidence="7">
    <location>
        <begin position="848"/>
        <end position="858"/>
    </location>
</feature>
<comment type="subcellular location">
    <subcellularLocation>
        <location evidence="1">Membrane</location>
        <topology evidence="1">Multi-pass membrane protein</topology>
    </subcellularLocation>
</comment>
<keyword evidence="3" id="KW-0732">Signal</keyword>
<dbReference type="InterPro" id="IPR017983">
    <property type="entry name" value="GPCR_2_secretin-like_CS"/>
</dbReference>
<dbReference type="PANTHER" id="PTHR12011">
    <property type="entry name" value="ADHESION G-PROTEIN COUPLED RECEPTOR"/>
    <property type="match status" value="1"/>
</dbReference>
<feature type="region of interest" description="Disordered" evidence="7">
    <location>
        <begin position="1305"/>
        <end position="1371"/>
    </location>
</feature>
<evidence type="ECO:0000256" key="4">
    <source>
        <dbReference type="ARBA" id="ARBA00022989"/>
    </source>
</evidence>
<dbReference type="STRING" id="7739.C3XRG7"/>
<dbReference type="GO" id="GO:0016020">
    <property type="term" value="C:membrane"/>
    <property type="evidence" value="ECO:0007669"/>
    <property type="project" value="UniProtKB-SubCell"/>
</dbReference>
<sequence>MNSTEKAGSLFARTVTNKTLSIVMDNVVMDVGTTSGGRSTFPELTNASSDWADVTDGITLPRSQHPVVAVLYNTLGRYLQANPTKRTVNSRVISATLVNRNSSNDVKVAGNVTIYLEHTKKTSNKSSCAFWNFNLRDWSDEGCTANIPDKTHTVCVCNHLTSFAILVDVTGQKHPFALSVITYIGCGISIVCLVFCICAFLGFRRVRCPRTIIHANLCICLLVAEVVFLAAVDKTENKERRSDVASGIMNSTEKAGSLFARTVTNKTLSIVMDNVVMDVGTTSGGRSTFPDLTNINASSGWANVKDGITLPRSQHPAVAVLYNTLGQYLQPNPTMRTVNSRVISATLVNRSSSNDAKVAGNVTIYLEHTNKTSNKSSCVFWNFTLGDWSDKGCTVNTTDMTHTVCVCNHLTSFAILVDVTGQKHPFALSVITYIGCGISIVCLVFCICAFLGFRRVRCPRTIIHANLCICLLVAEVVFLAAVDKTENKIGCDVIAIVLHYLFLAVFTWMCVEGVELSWVRVSFALVCILGITWMFGVLYVSREAVVFAYFFTISNSFQGLFIFIFHCLLNEQVQNEIKRCFGRCTCCQKKQRGRKGPKKAGRSPSQQGINTSRVENPSYEDAIFQNGRASVLSEGLLHSVEHNDDEQSEEGNVENEIYEGGLPDNPYDEPLGSPDSQMSEQVPVQPLEISGPQISRFSIPREDVYIPIGGQLSTVSSHVPTHLDLPVPAYRDAPNSNGYQSLNRPLVQTDQSPSSPIYATPDVGHVYTSLSPPLHNHGYTEPTVPPYLLPDITHNPSSQNHGYDEPNIVSPYALPDISAQFGDPNQRSDYQTPKPQNHYETLEDPDGSSLNGNTQTSLDHPYTVLQGPDSPVCAASNAGPTFSQADIASHSKGDWTPVLNVTRTGREGDIFTERTDICTTAWNGYCTERKANRITWREPGGRQVCMCQCYTWFNTYLSDEDECENVPSDSECEWWFEDEGQQALYTVTPGSGQTGRIDWGDEDWPGSGVTPNSCSIDWSCDVTSQTYLEDGDWKDLSCLGGDIPDDIFVLDYEENGRKRNCQRHWFVSWDLTYDITRLGGLVIHLDITCSRRRWGNRQYSRSQCLRFKTEGTHLSAGGVTAGGAAAGGGVTAGGAAAGGGVTAGGVTAGDMGMNTGGGGRNTGAITGGVAVAVIAILALVGGFVFFWRRKHKQNTGKSSSGGTQVTVQNPGYRVHISAPQINRISSDSSGYVDNSGYVGYDTGGSVENAIYEGQQPEYAYTDVVVPSAPKHDAAYQPYQPYDQVPHENLYSSPEADNVYAQLDGTQEQQVPSAPPLPFAESSGTNHYTSLMGDQENLYQDLGPQYEELPAYSRGTDSDPSIDKSKSPHGFL</sequence>
<feature type="region of interest" description="Disordered" evidence="7">
    <location>
        <begin position="640"/>
        <end position="679"/>
    </location>
</feature>
<proteinExistence type="predicted"/>
<feature type="transmembrane region" description="Helical" evidence="8">
    <location>
        <begin position="518"/>
        <end position="540"/>
    </location>
</feature>
<evidence type="ECO:0008006" key="12">
    <source>
        <dbReference type="Google" id="ProtNLM"/>
    </source>
</evidence>
<dbReference type="GO" id="GO:0004930">
    <property type="term" value="F:G protein-coupled receptor activity"/>
    <property type="evidence" value="ECO:0007669"/>
    <property type="project" value="InterPro"/>
</dbReference>
<keyword evidence="2 8" id="KW-0812">Transmembrane</keyword>
<dbReference type="Pfam" id="PF00002">
    <property type="entry name" value="7tm_2"/>
    <property type="match status" value="2"/>
</dbReference>
<evidence type="ECO:0000259" key="10">
    <source>
        <dbReference type="PROSITE" id="PS50261"/>
    </source>
</evidence>
<feature type="transmembrane region" description="Helical" evidence="8">
    <location>
        <begin position="546"/>
        <end position="569"/>
    </location>
</feature>
<evidence type="ECO:0000256" key="6">
    <source>
        <dbReference type="ARBA" id="ARBA00023157"/>
    </source>
</evidence>
<dbReference type="InterPro" id="IPR000832">
    <property type="entry name" value="GPCR_2_secretin-like"/>
</dbReference>
<dbReference type="FunFam" id="2.60.220.50:FF:000055">
    <property type="entry name" value="Predicted protein"/>
    <property type="match status" value="2"/>
</dbReference>
<feature type="compositionally biased region" description="Polar residues" evidence="7">
    <location>
        <begin position="603"/>
        <end position="612"/>
    </location>
</feature>
<dbReference type="InParanoid" id="C3XRG7"/>